<reference evidence="9 10" key="1">
    <citation type="submission" date="2016-10" db="EMBL/GenBank/DDBJ databases">
        <authorList>
            <person name="de Groot N.N."/>
        </authorList>
    </citation>
    <scope>NUCLEOTIDE SEQUENCE [LARGE SCALE GENOMIC DNA]</scope>
    <source>
        <strain evidence="9 10">DSM 23310</strain>
    </source>
</reference>
<dbReference type="OrthoDB" id="9768885at2"/>
<evidence type="ECO:0000256" key="1">
    <source>
        <dbReference type="ARBA" id="ARBA00004651"/>
    </source>
</evidence>
<feature type="transmembrane region" description="Helical" evidence="8">
    <location>
        <begin position="50"/>
        <end position="68"/>
    </location>
</feature>
<keyword evidence="5" id="KW-0769">Symport</keyword>
<evidence type="ECO:0000256" key="7">
    <source>
        <dbReference type="ARBA" id="ARBA00023136"/>
    </source>
</evidence>
<feature type="transmembrane region" description="Helical" evidence="8">
    <location>
        <begin position="193"/>
        <end position="220"/>
    </location>
</feature>
<dbReference type="SUPFAM" id="SSF118215">
    <property type="entry name" value="Proton glutamate symport protein"/>
    <property type="match status" value="1"/>
</dbReference>
<keyword evidence="6 8" id="KW-1133">Transmembrane helix</keyword>
<dbReference type="GO" id="GO:0005886">
    <property type="term" value="C:plasma membrane"/>
    <property type="evidence" value="ECO:0007669"/>
    <property type="project" value="UniProtKB-SubCell"/>
</dbReference>
<feature type="transmembrane region" description="Helical" evidence="8">
    <location>
        <begin position="334"/>
        <end position="352"/>
    </location>
</feature>
<proteinExistence type="predicted"/>
<keyword evidence="4 8" id="KW-0812">Transmembrane</keyword>
<evidence type="ECO:0000256" key="2">
    <source>
        <dbReference type="ARBA" id="ARBA00022448"/>
    </source>
</evidence>
<keyword evidence="3" id="KW-1003">Cell membrane</keyword>
<evidence type="ECO:0000256" key="4">
    <source>
        <dbReference type="ARBA" id="ARBA00022692"/>
    </source>
</evidence>
<gene>
    <name evidence="9" type="ORF">SAMN05660923_02850</name>
</gene>
<dbReference type="Pfam" id="PF00375">
    <property type="entry name" value="SDF"/>
    <property type="match status" value="1"/>
</dbReference>
<feature type="transmembrane region" description="Helical" evidence="8">
    <location>
        <begin position="226"/>
        <end position="249"/>
    </location>
</feature>
<evidence type="ECO:0000313" key="10">
    <source>
        <dbReference type="Proteomes" id="UP000198828"/>
    </source>
</evidence>
<evidence type="ECO:0000256" key="6">
    <source>
        <dbReference type="ARBA" id="ARBA00022989"/>
    </source>
</evidence>
<keyword evidence="7 8" id="KW-0472">Membrane</keyword>
<dbReference type="InterPro" id="IPR001991">
    <property type="entry name" value="Na-dicarboxylate_symporter"/>
</dbReference>
<dbReference type="PRINTS" id="PR00173">
    <property type="entry name" value="EDTRNSPORT"/>
</dbReference>
<evidence type="ECO:0000256" key="3">
    <source>
        <dbReference type="ARBA" id="ARBA00022475"/>
    </source>
</evidence>
<name>A0A1H3E736_9FIRM</name>
<dbReference type="PANTHER" id="PTHR42865:SF7">
    <property type="entry name" value="PROTON_GLUTAMATE-ASPARTATE SYMPORTER"/>
    <property type="match status" value="1"/>
</dbReference>
<feature type="transmembrane region" description="Helical" evidence="8">
    <location>
        <begin position="154"/>
        <end position="172"/>
    </location>
</feature>
<accession>A0A1H3E736</accession>
<keyword evidence="2" id="KW-0813">Transport</keyword>
<evidence type="ECO:0000256" key="8">
    <source>
        <dbReference type="SAM" id="Phobius"/>
    </source>
</evidence>
<comment type="subcellular location">
    <subcellularLocation>
        <location evidence="1">Cell membrane</location>
        <topology evidence="1">Multi-pass membrane protein</topology>
    </subcellularLocation>
</comment>
<dbReference type="AlphaFoldDB" id="A0A1H3E736"/>
<evidence type="ECO:0000256" key="5">
    <source>
        <dbReference type="ARBA" id="ARBA00022847"/>
    </source>
</evidence>
<sequence>MSKKRIGITTKIFIGLLIGLVVGILVHSLPGGTFRDDILIDGIFQLLGQIFLRGIMMMVVPLVFISLVNGTASMGDVKKLGRVGARTMAFYLTTTAFAISLALVLGYLFKPGIGLDLGSIEQIETTVKEKTPLAQILYEMVPRNPISAMAEGNMLQIIVFAIITGVGLSALGDKVKTIVQIFEQLNELVMKMVEFVMLFAPLGVFGLIARTFATVGYAALVPLLKYIITVYIGLILHSSLVYSGILKGFTGLSPIKFYKKFFPAMSVAFSTASSNATVPISLEINEKQLGVPRSIAAFTIPLGATVNMDGTAIMQGVATFFIAQVYNIPLDIGAMLTVVLTATLASIGTAGVPGAGTIMLSMVLQSIGLPVEGIGLIMGIDRLVDMGRTTINITGDAVCTVIIAKKEGELDEEIFNSDSKALSK</sequence>
<feature type="transmembrane region" description="Helical" evidence="8">
    <location>
        <begin position="358"/>
        <end position="380"/>
    </location>
</feature>
<dbReference type="InterPro" id="IPR036458">
    <property type="entry name" value="Na:dicarbo_symporter_sf"/>
</dbReference>
<evidence type="ECO:0000313" key="9">
    <source>
        <dbReference type="EMBL" id="SDX74582.1"/>
    </source>
</evidence>
<dbReference type="RefSeq" id="WP_093754813.1">
    <property type="nucleotide sequence ID" value="NZ_FNNG01000018.1"/>
</dbReference>
<dbReference type="EMBL" id="FNNG01000018">
    <property type="protein sequence ID" value="SDX74582.1"/>
    <property type="molecule type" value="Genomic_DNA"/>
</dbReference>
<dbReference type="FunFam" id="1.10.3860.10:FF:000001">
    <property type="entry name" value="C4-dicarboxylate transport protein"/>
    <property type="match status" value="1"/>
</dbReference>
<dbReference type="GO" id="GO:0006835">
    <property type="term" value="P:dicarboxylic acid transport"/>
    <property type="evidence" value="ECO:0007669"/>
    <property type="project" value="TreeGrafter"/>
</dbReference>
<dbReference type="PANTHER" id="PTHR42865">
    <property type="entry name" value="PROTON/GLUTAMATE-ASPARTATE SYMPORTER"/>
    <property type="match status" value="1"/>
</dbReference>
<dbReference type="Gene3D" id="1.10.3860.10">
    <property type="entry name" value="Sodium:dicarboxylate symporter"/>
    <property type="match status" value="1"/>
</dbReference>
<dbReference type="GO" id="GO:0015293">
    <property type="term" value="F:symporter activity"/>
    <property type="evidence" value="ECO:0007669"/>
    <property type="project" value="UniProtKB-KW"/>
</dbReference>
<organism evidence="9 10">
    <name type="scientific">Tepidimicrobium xylanilyticum</name>
    <dbReference type="NCBI Taxonomy" id="1123352"/>
    <lineage>
        <taxon>Bacteria</taxon>
        <taxon>Bacillati</taxon>
        <taxon>Bacillota</taxon>
        <taxon>Tissierellia</taxon>
        <taxon>Tissierellales</taxon>
        <taxon>Tepidimicrobiaceae</taxon>
        <taxon>Tepidimicrobium</taxon>
    </lineage>
</organism>
<keyword evidence="10" id="KW-1185">Reference proteome</keyword>
<feature type="transmembrane region" description="Helical" evidence="8">
    <location>
        <begin position="89"/>
        <end position="109"/>
    </location>
</feature>
<protein>
    <submittedName>
        <fullName evidence="9">Na+/H+-dicarboxylate symporter</fullName>
    </submittedName>
</protein>
<dbReference type="Proteomes" id="UP000198828">
    <property type="component" value="Unassembled WGS sequence"/>
</dbReference>
<feature type="transmembrane region" description="Helical" evidence="8">
    <location>
        <begin position="12"/>
        <end position="30"/>
    </location>
</feature>